<feature type="region of interest" description="Disordered" evidence="1">
    <location>
        <begin position="857"/>
        <end position="879"/>
    </location>
</feature>
<feature type="region of interest" description="Disordered" evidence="1">
    <location>
        <begin position="512"/>
        <end position="533"/>
    </location>
</feature>
<feature type="region of interest" description="Disordered" evidence="1">
    <location>
        <begin position="546"/>
        <end position="649"/>
    </location>
</feature>
<dbReference type="Proteomes" id="UP000800097">
    <property type="component" value="Unassembled WGS sequence"/>
</dbReference>
<feature type="compositionally biased region" description="Polar residues" evidence="1">
    <location>
        <begin position="630"/>
        <end position="649"/>
    </location>
</feature>
<feature type="compositionally biased region" description="Acidic residues" evidence="1">
    <location>
        <begin position="249"/>
        <end position="259"/>
    </location>
</feature>
<proteinExistence type="predicted"/>
<feature type="compositionally biased region" description="Pro residues" evidence="1">
    <location>
        <begin position="598"/>
        <end position="611"/>
    </location>
</feature>
<feature type="compositionally biased region" description="Low complexity" evidence="1">
    <location>
        <begin position="87"/>
        <end position="104"/>
    </location>
</feature>
<feature type="region of interest" description="Disordered" evidence="1">
    <location>
        <begin position="681"/>
        <end position="720"/>
    </location>
</feature>
<dbReference type="EMBL" id="ML986492">
    <property type="protein sequence ID" value="KAF2276701.1"/>
    <property type="molecule type" value="Genomic_DNA"/>
</dbReference>
<keyword evidence="3" id="KW-1185">Reference proteome</keyword>
<protein>
    <submittedName>
        <fullName evidence="2">Uncharacterized protein</fullName>
    </submittedName>
</protein>
<dbReference type="AlphaFoldDB" id="A0A6A6JJE8"/>
<dbReference type="OrthoDB" id="73788at2759"/>
<feature type="compositionally biased region" description="Polar residues" evidence="1">
    <location>
        <begin position="361"/>
        <end position="377"/>
    </location>
</feature>
<name>A0A6A6JJE8_WESOR</name>
<reference evidence="2" key="1">
    <citation type="journal article" date="2020" name="Stud. Mycol.">
        <title>101 Dothideomycetes genomes: a test case for predicting lifestyles and emergence of pathogens.</title>
        <authorList>
            <person name="Haridas S."/>
            <person name="Albert R."/>
            <person name="Binder M."/>
            <person name="Bloem J."/>
            <person name="Labutti K."/>
            <person name="Salamov A."/>
            <person name="Andreopoulos B."/>
            <person name="Baker S."/>
            <person name="Barry K."/>
            <person name="Bills G."/>
            <person name="Bluhm B."/>
            <person name="Cannon C."/>
            <person name="Castanera R."/>
            <person name="Culley D."/>
            <person name="Daum C."/>
            <person name="Ezra D."/>
            <person name="Gonzalez J."/>
            <person name="Henrissat B."/>
            <person name="Kuo A."/>
            <person name="Liang C."/>
            <person name="Lipzen A."/>
            <person name="Lutzoni F."/>
            <person name="Magnuson J."/>
            <person name="Mondo S."/>
            <person name="Nolan M."/>
            <person name="Ohm R."/>
            <person name="Pangilinan J."/>
            <person name="Park H.-J."/>
            <person name="Ramirez L."/>
            <person name="Alfaro M."/>
            <person name="Sun H."/>
            <person name="Tritt A."/>
            <person name="Yoshinaga Y."/>
            <person name="Zwiers L.-H."/>
            <person name="Turgeon B."/>
            <person name="Goodwin S."/>
            <person name="Spatafora J."/>
            <person name="Crous P."/>
            <person name="Grigoriev I."/>
        </authorList>
    </citation>
    <scope>NUCLEOTIDE SEQUENCE</scope>
    <source>
        <strain evidence="2">CBS 379.55</strain>
    </source>
</reference>
<evidence type="ECO:0000313" key="3">
    <source>
        <dbReference type="Proteomes" id="UP000800097"/>
    </source>
</evidence>
<feature type="region of interest" description="Disordered" evidence="1">
    <location>
        <begin position="31"/>
        <end position="265"/>
    </location>
</feature>
<feature type="compositionally biased region" description="Pro residues" evidence="1">
    <location>
        <begin position="563"/>
        <end position="582"/>
    </location>
</feature>
<feature type="compositionally biased region" description="Basic and acidic residues" evidence="1">
    <location>
        <begin position="695"/>
        <end position="705"/>
    </location>
</feature>
<dbReference type="RefSeq" id="XP_033654240.1">
    <property type="nucleotide sequence ID" value="XM_033794672.1"/>
</dbReference>
<dbReference type="GeneID" id="54547847"/>
<feature type="region of interest" description="Disordered" evidence="1">
    <location>
        <begin position="280"/>
        <end position="453"/>
    </location>
</feature>
<organism evidence="2 3">
    <name type="scientific">Westerdykella ornata</name>
    <dbReference type="NCBI Taxonomy" id="318751"/>
    <lineage>
        <taxon>Eukaryota</taxon>
        <taxon>Fungi</taxon>
        <taxon>Dikarya</taxon>
        <taxon>Ascomycota</taxon>
        <taxon>Pezizomycotina</taxon>
        <taxon>Dothideomycetes</taxon>
        <taxon>Pleosporomycetidae</taxon>
        <taxon>Pleosporales</taxon>
        <taxon>Sporormiaceae</taxon>
        <taxon>Westerdykella</taxon>
    </lineage>
</organism>
<gene>
    <name evidence="2" type="ORF">EI97DRAFT_318936</name>
</gene>
<feature type="compositionally biased region" description="Low complexity" evidence="1">
    <location>
        <begin position="746"/>
        <end position="774"/>
    </location>
</feature>
<feature type="compositionally biased region" description="Basic residues" evidence="1">
    <location>
        <begin position="132"/>
        <end position="144"/>
    </location>
</feature>
<feature type="compositionally biased region" description="Basic and acidic residues" evidence="1">
    <location>
        <begin position="45"/>
        <end position="69"/>
    </location>
</feature>
<evidence type="ECO:0000313" key="2">
    <source>
        <dbReference type="EMBL" id="KAF2276701.1"/>
    </source>
</evidence>
<feature type="region of interest" description="Disordered" evidence="1">
    <location>
        <begin position="746"/>
        <end position="776"/>
    </location>
</feature>
<feature type="compositionally biased region" description="Acidic residues" evidence="1">
    <location>
        <begin position="427"/>
        <end position="446"/>
    </location>
</feature>
<accession>A0A6A6JJE8</accession>
<evidence type="ECO:0000256" key="1">
    <source>
        <dbReference type="SAM" id="MobiDB-lite"/>
    </source>
</evidence>
<feature type="compositionally biased region" description="Basic and acidic residues" evidence="1">
    <location>
        <begin position="199"/>
        <end position="214"/>
    </location>
</feature>
<sequence>MPAQTRKSNKEANFKVYYTKKLPKQVYFPHRRKIVKRRDEDDDVGKEKQMRFLPERMRVRRQDIMRSSEAEDESDGESEAEKEAGERQQQQQKGSGKRGAQMQAKGGGKKRRSDVLAQDNDGELDTATAHPAAKRRRRPAKKTTRQSATTSSVHAASDEETEPQSPISVTASESDSESEQQREDRSRRRRQSTMTQLVEGRKPRPGEKEPEFKPVKRTSRNSWGSTRGKDDKQRTLTQMVRGMVQRSDSEDEDEDDGGVEIDSALAEHLAQSGLFEAAGEVVIDGDNGSHETGLGRGGKSVGEPTQDVRTPESPSPSRRRTSRLTVPPVEHPQTTSTPHKATQKRFSLLATPERRKVREIPSSQSPPETPLSTQPTPRSLRRPLSERTPNTQQKPLDTPSKRKKVAFQECVSEIRRPPPARRQFVQDSEDEDDNLTDDEENQEPELGDAIGPETQRVIYNIEHPATGKTIGAETQAMLEQIDRACEDAEGLEMMLGRQDSIELGVSTNRAAHHEGSQTVGGDGDTPDEPAPIMDQEEGIHNAALAQQQPHDPPFPHHERATSTPPPATPTPTPRPSNLPNHPPITIAIKHEPSTQTPHPSPQPNPHHPPTPTQTLLDLDGHPINAPGSPSPETQTSHSSSAEHQLQSEFVLSYSQFPPRMPPSSSMAVVGVGSDSYMDVLETPRRATGGGGMQEAGREERWEERSSLSQATTVDGDGDGDGVMQRSLAGTPRKMVDGSASAAAVPVAVPPGSATPRLPTRTTAMASTTPAPSRALSALSTPRSSHTLSAIATPQKLVPSSSPHTVQGTQISPLRPDTLVIPSSFPSPGKLSSWFYQAEVGDGMVDLDLEHEGLDGFGSVEDFSIPGLPPGTAEWEEEEV</sequence>